<dbReference type="Proteomes" id="UP001140560">
    <property type="component" value="Unassembled WGS sequence"/>
</dbReference>
<dbReference type="OrthoDB" id="10462255at2759"/>
<organism evidence="1 2">
    <name type="scientific">Neocucurbitaria cava</name>
    <dbReference type="NCBI Taxonomy" id="798079"/>
    <lineage>
        <taxon>Eukaryota</taxon>
        <taxon>Fungi</taxon>
        <taxon>Dikarya</taxon>
        <taxon>Ascomycota</taxon>
        <taxon>Pezizomycotina</taxon>
        <taxon>Dothideomycetes</taxon>
        <taxon>Pleosporomycetidae</taxon>
        <taxon>Pleosporales</taxon>
        <taxon>Pleosporineae</taxon>
        <taxon>Cucurbitariaceae</taxon>
        <taxon>Neocucurbitaria</taxon>
    </lineage>
</organism>
<keyword evidence="2" id="KW-1185">Reference proteome</keyword>
<proteinExistence type="predicted"/>
<gene>
    <name evidence="1" type="ORF">N0V83_003461</name>
</gene>
<protein>
    <submittedName>
        <fullName evidence="1">Uncharacterized protein</fullName>
    </submittedName>
</protein>
<reference evidence="1" key="1">
    <citation type="submission" date="2022-10" db="EMBL/GenBank/DDBJ databases">
        <title>Tapping the CABI collections for fungal endophytes: first genome assemblies for Collariella, Neodidymelliopsis, Ascochyta clinopodiicola, Didymella pomorum, Didymosphaeria variabile, Neocosmospora piperis and Neocucurbitaria cava.</title>
        <authorList>
            <person name="Hill R."/>
        </authorList>
    </citation>
    <scope>NUCLEOTIDE SEQUENCE</scope>
    <source>
        <strain evidence="1">IMI 356814</strain>
    </source>
</reference>
<accession>A0A9W9CNI5</accession>
<dbReference type="AlphaFoldDB" id="A0A9W9CNI5"/>
<name>A0A9W9CNI5_9PLEO</name>
<evidence type="ECO:0000313" key="2">
    <source>
        <dbReference type="Proteomes" id="UP001140560"/>
    </source>
</evidence>
<comment type="caution">
    <text evidence="1">The sequence shown here is derived from an EMBL/GenBank/DDBJ whole genome shotgun (WGS) entry which is preliminary data.</text>
</comment>
<dbReference type="EMBL" id="JAPEUY010000005">
    <property type="protein sequence ID" value="KAJ4373169.1"/>
    <property type="molecule type" value="Genomic_DNA"/>
</dbReference>
<evidence type="ECO:0000313" key="1">
    <source>
        <dbReference type="EMBL" id="KAJ4373169.1"/>
    </source>
</evidence>
<sequence>MASLDGIASAYHTLASSYLPCLPTAKYHDLACGHRVQAPVGSPCALNCTDPLSAISKPFICRICVAQPILEGLGMLPEVSSTSSSNPLEFITSLISSGSMAGALLEDEVRALINQGHRDAVNVPKTDGLAEFVRNFEAKGGVEGGDEEVKAMEEWFRGLDIKTEEEKMVAMDSMEKLFRGLDIKTEEEKMVAMESVLAVLGI</sequence>